<gene>
    <name evidence="2" type="primary">tssA</name>
    <name evidence="2" type="ORF">LMS43_11265</name>
</gene>
<dbReference type="Pfam" id="PF06812">
    <property type="entry name" value="ImpA_N"/>
    <property type="match status" value="1"/>
</dbReference>
<keyword evidence="3" id="KW-1185">Reference proteome</keyword>
<dbReference type="EMBL" id="JAJHNU010000003">
    <property type="protein sequence ID" value="MDN4121869.1"/>
    <property type="molecule type" value="Genomic_DNA"/>
</dbReference>
<comment type="caution">
    <text evidence="2">The sequence shown here is derived from an EMBL/GenBank/DDBJ whole genome shotgun (WGS) entry which is preliminary data.</text>
</comment>
<sequence length="345" mass="39348">MKYLNLEALGAQAEFTRGVSNLEYDPRFLALQQAAVEKPEQQFGDTIIAAQAPDWGWVAKQAEELLHETMDLRVALLYTWARLETHGLASYLQGLELMLYWFQEHWEQVYPPLWQDGEVDPFPRMNAVVAFLDFQGIVKALRQQVLWQDQHHVLTLRDAEQVIEQGKDGLFPGGRLRLQELLKQAQQDSTSAAAVVVRIEQRVEQLRELLQQQVGAEWMPDLAPLLQLLATFTRFYHTSAVVPEPSLSQNQQPAFGATPPVETGLLVEPLLTEPDWRAVVVHNRADALLMLEKVCSYFETHEPSHPAPYLIKRVQETVPMSFPEILENLMPSGVDQFAMWMPKSS</sequence>
<protein>
    <submittedName>
        <fullName evidence="2">Type VI secretion system protein TssA</fullName>
    </submittedName>
</protein>
<organism evidence="2 3">
    <name type="scientific">Alcaligenes endophyticus</name>
    <dbReference type="NCBI Taxonomy" id="1929088"/>
    <lineage>
        <taxon>Bacteria</taxon>
        <taxon>Pseudomonadati</taxon>
        <taxon>Pseudomonadota</taxon>
        <taxon>Betaproteobacteria</taxon>
        <taxon>Burkholderiales</taxon>
        <taxon>Alcaligenaceae</taxon>
        <taxon>Alcaligenes</taxon>
    </lineage>
</organism>
<dbReference type="InterPro" id="IPR017740">
    <property type="entry name" value="TssA-like"/>
</dbReference>
<dbReference type="PANTHER" id="PTHR37951">
    <property type="entry name" value="CYTOPLASMIC PROTEIN-RELATED"/>
    <property type="match status" value="1"/>
</dbReference>
<reference evidence="2" key="1">
    <citation type="submission" date="2021-11" db="EMBL/GenBank/DDBJ databases">
        <title>Draft genome sequence of Alcaligenes endophyticus type strain CCUG 75668T.</title>
        <authorList>
            <person name="Salva-Serra F."/>
            <person name="Duran R.E."/>
            <person name="Seeger M."/>
            <person name="Moore E.R.B."/>
            <person name="Jaen-Luchoro D."/>
        </authorList>
    </citation>
    <scope>NUCLEOTIDE SEQUENCE</scope>
    <source>
        <strain evidence="2">CCUG 75668</strain>
    </source>
</reference>
<evidence type="ECO:0000313" key="2">
    <source>
        <dbReference type="EMBL" id="MDN4121869.1"/>
    </source>
</evidence>
<dbReference type="Proteomes" id="UP001168613">
    <property type="component" value="Unassembled WGS sequence"/>
</dbReference>
<evidence type="ECO:0000259" key="1">
    <source>
        <dbReference type="Pfam" id="PF06812"/>
    </source>
</evidence>
<dbReference type="NCBIfam" id="TIGR03363">
    <property type="entry name" value="VI_chp_8"/>
    <property type="match status" value="1"/>
</dbReference>
<proteinExistence type="predicted"/>
<feature type="domain" description="ImpA N-terminal" evidence="1">
    <location>
        <begin position="20"/>
        <end position="130"/>
    </location>
</feature>
<name>A0ABT8EKQ7_9BURK</name>
<dbReference type="PANTHER" id="PTHR37951:SF1">
    <property type="entry name" value="TYPE VI SECRETION SYSTEM COMPONENT TSSA1"/>
    <property type="match status" value="1"/>
</dbReference>
<dbReference type="RefSeq" id="WP_266123123.1">
    <property type="nucleotide sequence ID" value="NZ_JAJHNU010000003.1"/>
</dbReference>
<accession>A0ABT8EKQ7</accession>
<dbReference type="InterPro" id="IPR010657">
    <property type="entry name" value="ImpA_N"/>
</dbReference>
<evidence type="ECO:0000313" key="3">
    <source>
        <dbReference type="Proteomes" id="UP001168613"/>
    </source>
</evidence>